<keyword evidence="3" id="KW-1185">Reference proteome</keyword>
<reference evidence="2 3" key="1">
    <citation type="submission" date="2020-02" db="EMBL/GenBank/DDBJ databases">
        <authorList>
            <person name="Ma Q."/>
            <person name="Huang Y."/>
            <person name="Song X."/>
            <person name="Pei D."/>
        </authorList>
    </citation>
    <scope>NUCLEOTIDE SEQUENCE [LARGE SCALE GENOMIC DNA]</scope>
    <source>
        <strain evidence="2">Sxm20200214</strain>
        <tissue evidence="2">Leaf</tissue>
    </source>
</reference>
<dbReference type="InterPro" id="IPR044730">
    <property type="entry name" value="RNase_H-like_dom_plant"/>
</dbReference>
<dbReference type="Gene3D" id="3.30.420.10">
    <property type="entry name" value="Ribonuclease H-like superfamily/Ribonuclease H"/>
    <property type="match status" value="1"/>
</dbReference>
<dbReference type="InterPro" id="IPR053151">
    <property type="entry name" value="RNase_H-like"/>
</dbReference>
<dbReference type="PANTHER" id="PTHR47723">
    <property type="entry name" value="OS05G0353850 PROTEIN"/>
    <property type="match status" value="1"/>
</dbReference>
<evidence type="ECO:0000313" key="2">
    <source>
        <dbReference type="EMBL" id="KAG2324355.1"/>
    </source>
</evidence>
<dbReference type="GO" id="GO:0003676">
    <property type="term" value="F:nucleic acid binding"/>
    <property type="evidence" value="ECO:0007669"/>
    <property type="project" value="InterPro"/>
</dbReference>
<dbReference type="InterPro" id="IPR002156">
    <property type="entry name" value="RNaseH_domain"/>
</dbReference>
<dbReference type="InterPro" id="IPR036397">
    <property type="entry name" value="RNaseH_sf"/>
</dbReference>
<dbReference type="SUPFAM" id="SSF53098">
    <property type="entry name" value="Ribonuclease H-like"/>
    <property type="match status" value="1"/>
</dbReference>
<proteinExistence type="predicted"/>
<gene>
    <name evidence="2" type="ORF">Bca52824_007083</name>
</gene>
<feature type="domain" description="RNase H type-1" evidence="1">
    <location>
        <begin position="3"/>
        <end position="87"/>
    </location>
</feature>
<comment type="caution">
    <text evidence="2">The sequence shown here is derived from an EMBL/GenBank/DDBJ whole genome shotgun (WGS) entry which is preliminary data.</text>
</comment>
<dbReference type="GO" id="GO:0004523">
    <property type="term" value="F:RNA-DNA hybrid ribonuclease activity"/>
    <property type="evidence" value="ECO:0007669"/>
    <property type="project" value="InterPro"/>
</dbReference>
<evidence type="ECO:0000259" key="1">
    <source>
        <dbReference type="Pfam" id="PF13456"/>
    </source>
</evidence>
<dbReference type="Proteomes" id="UP000886595">
    <property type="component" value="Unassembled WGS sequence"/>
</dbReference>
<dbReference type="CDD" id="cd06222">
    <property type="entry name" value="RNase_H_like"/>
    <property type="match status" value="1"/>
</dbReference>
<name>A0A8X8B6N1_BRACI</name>
<accession>A0A8X8B6N1</accession>
<protein>
    <recommendedName>
        <fullName evidence="1">RNase H type-1 domain-containing protein</fullName>
    </recommendedName>
</protein>
<sequence>MGSALEIEAEALRWAAHSLAGFGYRKITFETDSQVLSKMLRGEEEKTWPRVRPIIQEIQASLLKSSESEVVYFPRSGNKVADRIAKETAAFTSFVPKLYSIVPSWLSSCLEADKHFVEQYVG</sequence>
<dbReference type="InterPro" id="IPR012337">
    <property type="entry name" value="RNaseH-like_sf"/>
</dbReference>
<dbReference type="Pfam" id="PF13456">
    <property type="entry name" value="RVT_3"/>
    <property type="match status" value="1"/>
</dbReference>
<organism evidence="2 3">
    <name type="scientific">Brassica carinata</name>
    <name type="common">Ethiopian mustard</name>
    <name type="synonym">Abyssinian cabbage</name>
    <dbReference type="NCBI Taxonomy" id="52824"/>
    <lineage>
        <taxon>Eukaryota</taxon>
        <taxon>Viridiplantae</taxon>
        <taxon>Streptophyta</taxon>
        <taxon>Embryophyta</taxon>
        <taxon>Tracheophyta</taxon>
        <taxon>Spermatophyta</taxon>
        <taxon>Magnoliopsida</taxon>
        <taxon>eudicotyledons</taxon>
        <taxon>Gunneridae</taxon>
        <taxon>Pentapetalae</taxon>
        <taxon>rosids</taxon>
        <taxon>malvids</taxon>
        <taxon>Brassicales</taxon>
        <taxon>Brassicaceae</taxon>
        <taxon>Brassiceae</taxon>
        <taxon>Brassica</taxon>
    </lineage>
</organism>
<dbReference type="AlphaFoldDB" id="A0A8X8B6N1"/>
<dbReference type="EMBL" id="JAAMPC010000002">
    <property type="protein sequence ID" value="KAG2324355.1"/>
    <property type="molecule type" value="Genomic_DNA"/>
</dbReference>
<dbReference type="OrthoDB" id="1104485at2759"/>
<evidence type="ECO:0000313" key="3">
    <source>
        <dbReference type="Proteomes" id="UP000886595"/>
    </source>
</evidence>
<dbReference type="PANTHER" id="PTHR47723:SF21">
    <property type="entry name" value="POLYNUCLEOTIDYL TRANSFERASE, RIBONUCLEASE H-LIKE SUPERFAMILY PROTEIN"/>
    <property type="match status" value="1"/>
</dbReference>